<sequence>MSSHSSSTLDTLQEETAAHESSLKSNVQQQRRRGKSGSFPKSSSISSGNSKTVGLGIARRPSDNLLMNLAQEEQPIIAQPPSRKNLISRYERPISNDSIVTESTELFSSNPNSTASSTSNNSRGSSIIDDLDESVKQQGEETSQEDAGDDSTLDYSSSLDTDLSVSTHGQPKTRYMFSNSTMARSQLSFAANNPSPLKNNVNRASPVPRPLYSKSAPSLPQETVLTPSQRYRLRREQSKVALQKSIKQREQYYDEQENSFESLANESVVDDALIWNIPVASHSTNSFLMSMKPSPKKSKQKPPKFSRSTSLHSMASASSSSCLDFREMPTSPLPGVHKTSDLQFYQQTSENLSTIYQHSSNQLSRNKLLERTTSTEFLPFQFKSASDEGMEDLKLVSEDKVQLCSPSRPTWLPPKPTEERKSHEREINKTISMASIDLLDRSKEREEREIRNETNRQKLFLLLDRGITRQSSLHDLKKITWETALTPETRYEIYDAILQSDIRFISENFIEPLRNTTTVLDKMEFPRSKQSEIEKLINKIPSIEENELSRDLTHLLKLKSISSQGLLPGDEFLFYHFLSDKSFGDLNKVWEMVHLIQSTCFNDLTREKFDSRVLSSRGVIASYLTRDDSFKNEFNSKSLNVSTWWNILQRMDHEMFMWCLDIIVVHNSQPYKNSPIDKEAFEGKSWDYYRSKKVVVNYKILCSLMLNVLLNYHFGFDDLNSLASLKDQDFRIPCSMEDLLDASAVHEVFVKKWQHYYKKF</sequence>
<proteinExistence type="predicted"/>
<feature type="domain" description="SBE2/SBE22 middle" evidence="8">
    <location>
        <begin position="321"/>
        <end position="444"/>
    </location>
</feature>
<evidence type="ECO:0000256" key="6">
    <source>
        <dbReference type="SAM" id="MobiDB-lite"/>
    </source>
</evidence>
<evidence type="ECO:0000313" key="11">
    <source>
        <dbReference type="Proteomes" id="UP000190831"/>
    </source>
</evidence>
<dbReference type="InterPro" id="IPR053949">
    <property type="entry name" value="SBE2/SBE22_M"/>
</dbReference>
<dbReference type="AlphaFoldDB" id="A0A1G4MEU9"/>
<feature type="compositionally biased region" description="Low complexity" evidence="6">
    <location>
        <begin position="153"/>
        <end position="167"/>
    </location>
</feature>
<keyword evidence="11" id="KW-1185">Reference proteome</keyword>
<feature type="domain" description="SBE2/SBE22 N-terminal" evidence="9">
    <location>
        <begin position="47"/>
        <end position="297"/>
    </location>
</feature>
<evidence type="ECO:0000259" key="7">
    <source>
        <dbReference type="Pfam" id="PF17076"/>
    </source>
</evidence>
<reference evidence="11" key="1">
    <citation type="submission" date="2016-03" db="EMBL/GenBank/DDBJ databases">
        <authorList>
            <person name="Devillers H."/>
        </authorList>
    </citation>
    <scope>NUCLEOTIDE SEQUENCE [LARGE SCALE GENOMIC DNA]</scope>
</reference>
<evidence type="ECO:0000256" key="3">
    <source>
        <dbReference type="ARBA" id="ARBA00022927"/>
    </source>
</evidence>
<name>A0A1G4MEU9_LACFM</name>
<keyword evidence="3" id="KW-0653">Protein transport</keyword>
<feature type="compositionally biased region" description="Polar residues" evidence="6">
    <location>
        <begin position="1"/>
        <end position="11"/>
    </location>
</feature>
<dbReference type="OMA" id="WWNILER"/>
<feature type="region of interest" description="Disordered" evidence="6">
    <location>
        <begin position="101"/>
        <end position="172"/>
    </location>
</feature>
<keyword evidence="4" id="KW-0333">Golgi apparatus</keyword>
<evidence type="ECO:0000259" key="9">
    <source>
        <dbReference type="Pfam" id="PF22876"/>
    </source>
</evidence>
<evidence type="ECO:0000259" key="8">
    <source>
        <dbReference type="Pfam" id="PF22874"/>
    </source>
</evidence>
<feature type="compositionally biased region" description="Basic residues" evidence="6">
    <location>
        <begin position="294"/>
        <end position="304"/>
    </location>
</feature>
<dbReference type="GO" id="GO:0031505">
    <property type="term" value="P:fungal-type cell wall organization"/>
    <property type="evidence" value="ECO:0007669"/>
    <property type="project" value="InterPro"/>
</dbReference>
<dbReference type="Pfam" id="PF17076">
    <property type="entry name" value="SBE2_C"/>
    <property type="match status" value="1"/>
</dbReference>
<keyword evidence="2" id="KW-0813">Transport</keyword>
<dbReference type="Pfam" id="PF22876">
    <property type="entry name" value="SBE2_N"/>
    <property type="match status" value="1"/>
</dbReference>
<evidence type="ECO:0000256" key="4">
    <source>
        <dbReference type="ARBA" id="ARBA00023034"/>
    </source>
</evidence>
<dbReference type="EMBL" id="LT598490">
    <property type="protein sequence ID" value="SCW02268.1"/>
    <property type="molecule type" value="Genomic_DNA"/>
</dbReference>
<comment type="subcellular location">
    <subcellularLocation>
        <location evidence="1">Golgi apparatus</location>
    </subcellularLocation>
</comment>
<feature type="domain" description="Sbe2/Sbe22 C-terminal" evidence="7">
    <location>
        <begin position="450"/>
        <end position="760"/>
    </location>
</feature>
<dbReference type="Proteomes" id="UP000190831">
    <property type="component" value="Chromosome F"/>
</dbReference>
<feature type="region of interest" description="Disordered" evidence="6">
    <location>
        <begin position="1"/>
        <end position="57"/>
    </location>
</feature>
<evidence type="ECO:0000256" key="5">
    <source>
        <dbReference type="ARBA" id="ARBA00023316"/>
    </source>
</evidence>
<feature type="compositionally biased region" description="Low complexity" evidence="6">
    <location>
        <begin position="108"/>
        <end position="126"/>
    </location>
</feature>
<keyword evidence="5" id="KW-0961">Cell wall biogenesis/degradation</keyword>
<feature type="compositionally biased region" description="Acidic residues" evidence="6">
    <location>
        <begin position="142"/>
        <end position="152"/>
    </location>
</feature>
<feature type="compositionally biased region" description="Low complexity" evidence="6">
    <location>
        <begin position="36"/>
        <end position="51"/>
    </location>
</feature>
<dbReference type="Pfam" id="PF22874">
    <property type="entry name" value="SBE2_M"/>
    <property type="match status" value="1"/>
</dbReference>
<dbReference type="InterPro" id="IPR053948">
    <property type="entry name" value="SBE2/SBE22_N"/>
</dbReference>
<dbReference type="GO" id="GO:0005794">
    <property type="term" value="C:Golgi apparatus"/>
    <property type="evidence" value="ECO:0007669"/>
    <property type="project" value="UniProtKB-SubCell"/>
</dbReference>
<dbReference type="InterPro" id="IPR031403">
    <property type="entry name" value="Sbe2/Sbe22_C"/>
</dbReference>
<dbReference type="OrthoDB" id="289721at2759"/>
<evidence type="ECO:0000256" key="2">
    <source>
        <dbReference type="ARBA" id="ARBA00022448"/>
    </source>
</evidence>
<gene>
    <name evidence="10" type="ORF">LAFE_0F02696G</name>
</gene>
<evidence type="ECO:0000313" key="10">
    <source>
        <dbReference type="EMBL" id="SCW02268.1"/>
    </source>
</evidence>
<protein>
    <submittedName>
        <fullName evidence="10">LAFE_0F02696g1_1</fullName>
    </submittedName>
</protein>
<accession>A0A1G4MEU9</accession>
<organism evidence="10 11">
    <name type="scientific">Lachancea fermentati</name>
    <name type="common">Zygosaccharomyces fermentati</name>
    <dbReference type="NCBI Taxonomy" id="4955"/>
    <lineage>
        <taxon>Eukaryota</taxon>
        <taxon>Fungi</taxon>
        <taxon>Dikarya</taxon>
        <taxon>Ascomycota</taxon>
        <taxon>Saccharomycotina</taxon>
        <taxon>Saccharomycetes</taxon>
        <taxon>Saccharomycetales</taxon>
        <taxon>Saccharomycetaceae</taxon>
        <taxon>Lachancea</taxon>
    </lineage>
</organism>
<dbReference type="GO" id="GO:0015031">
    <property type="term" value="P:protein transport"/>
    <property type="evidence" value="ECO:0007669"/>
    <property type="project" value="UniProtKB-KW"/>
</dbReference>
<feature type="region of interest" description="Disordered" evidence="6">
    <location>
        <begin position="288"/>
        <end position="313"/>
    </location>
</feature>
<evidence type="ECO:0000256" key="1">
    <source>
        <dbReference type="ARBA" id="ARBA00004555"/>
    </source>
</evidence>